<sequence length="429" mass="47904">MWNQQRDVIPGYIVEHLRVVLTKDTKYLLEAVLSRETALAELRVELEDIKSYNQQLQEELVYSNNIVARLKDEPEGMSTIVKEQLAALGFDSVQELVKQFSILQDRVEVFEKDITTKRVCSVIPRASSQASLALGPNKSQIISLKSSNDKPAFVNTIAAKVNDTPVEIPMLEKLPHKRNVEQQGFGACSPCFGEHREIQKPQKGFKQRETFIQQGVDNGDRFKDNGSCNHRKKSGYFSRDCSKKEQRKVPKIEPEEHYVGGIYPIVNINHKSLKDEPLYGKPALLDVLFDGIKVNALIDSGATTLLIRDKVVGKILNLKDEVGCLIAEVPREEYADKRLIGADGSLLKTVNCVTIPISWNDYPTQNAKFFVVQGLEHEALIGTNILQGKGWLDALYFALHGSCKNVFPVGALSADHNSVKAGTRKGCDD</sequence>
<dbReference type="CDD" id="cd00303">
    <property type="entry name" value="retropepsin_like"/>
    <property type="match status" value="1"/>
</dbReference>
<reference evidence="3" key="1">
    <citation type="submission" date="2022-11" db="UniProtKB">
        <authorList>
            <consortium name="WormBaseParasite"/>
        </authorList>
    </citation>
    <scope>IDENTIFICATION</scope>
</reference>
<keyword evidence="1" id="KW-0175">Coiled coil</keyword>
<feature type="coiled-coil region" evidence="1">
    <location>
        <begin position="39"/>
        <end position="73"/>
    </location>
</feature>
<evidence type="ECO:0000313" key="2">
    <source>
        <dbReference type="Proteomes" id="UP000887577"/>
    </source>
</evidence>
<dbReference type="GO" id="GO:0006508">
    <property type="term" value="P:proteolysis"/>
    <property type="evidence" value="ECO:0007669"/>
    <property type="project" value="InterPro"/>
</dbReference>
<dbReference type="Proteomes" id="UP000887577">
    <property type="component" value="Unplaced"/>
</dbReference>
<dbReference type="InterPro" id="IPR021109">
    <property type="entry name" value="Peptidase_aspartic_dom_sf"/>
</dbReference>
<protein>
    <submittedName>
        <fullName evidence="3">Peptidase A2 domain-containing protein</fullName>
    </submittedName>
</protein>
<dbReference type="AlphaFoldDB" id="A0A914YV73"/>
<dbReference type="SUPFAM" id="SSF50630">
    <property type="entry name" value="Acid proteases"/>
    <property type="match status" value="1"/>
</dbReference>
<dbReference type="PROSITE" id="PS00141">
    <property type="entry name" value="ASP_PROTEASE"/>
    <property type="match status" value="1"/>
</dbReference>
<evidence type="ECO:0000313" key="3">
    <source>
        <dbReference type="WBParaSite" id="PSU_v2.g3563.t1"/>
    </source>
</evidence>
<organism evidence="2 3">
    <name type="scientific">Panagrolaimus superbus</name>
    <dbReference type="NCBI Taxonomy" id="310955"/>
    <lineage>
        <taxon>Eukaryota</taxon>
        <taxon>Metazoa</taxon>
        <taxon>Ecdysozoa</taxon>
        <taxon>Nematoda</taxon>
        <taxon>Chromadorea</taxon>
        <taxon>Rhabditida</taxon>
        <taxon>Tylenchina</taxon>
        <taxon>Panagrolaimomorpha</taxon>
        <taxon>Panagrolaimoidea</taxon>
        <taxon>Panagrolaimidae</taxon>
        <taxon>Panagrolaimus</taxon>
    </lineage>
</organism>
<dbReference type="GO" id="GO:0004190">
    <property type="term" value="F:aspartic-type endopeptidase activity"/>
    <property type="evidence" value="ECO:0007669"/>
    <property type="project" value="InterPro"/>
</dbReference>
<accession>A0A914YV73</accession>
<evidence type="ECO:0000256" key="1">
    <source>
        <dbReference type="SAM" id="Coils"/>
    </source>
</evidence>
<keyword evidence="2" id="KW-1185">Reference proteome</keyword>
<proteinExistence type="predicted"/>
<name>A0A914YV73_9BILA</name>
<dbReference type="InterPro" id="IPR001969">
    <property type="entry name" value="Aspartic_peptidase_AS"/>
</dbReference>
<dbReference type="WBParaSite" id="PSU_v2.g3563.t1">
    <property type="protein sequence ID" value="PSU_v2.g3563.t1"/>
    <property type="gene ID" value="PSU_v2.g3563"/>
</dbReference>
<dbReference type="Gene3D" id="2.40.70.10">
    <property type="entry name" value="Acid Proteases"/>
    <property type="match status" value="1"/>
</dbReference>